<accession>A0A166A8B7</accession>
<reference evidence="1 2" key="1">
    <citation type="journal article" date="2016" name="Mol. Biol. Evol.">
        <title>Comparative Genomics of Early-Diverging Mushroom-Forming Fungi Provides Insights into the Origins of Lignocellulose Decay Capabilities.</title>
        <authorList>
            <person name="Nagy L.G."/>
            <person name="Riley R."/>
            <person name="Tritt A."/>
            <person name="Adam C."/>
            <person name="Daum C."/>
            <person name="Floudas D."/>
            <person name="Sun H."/>
            <person name="Yadav J.S."/>
            <person name="Pangilinan J."/>
            <person name="Larsson K.H."/>
            <person name="Matsuura K."/>
            <person name="Barry K."/>
            <person name="Labutti K."/>
            <person name="Kuo R."/>
            <person name="Ohm R.A."/>
            <person name="Bhattacharya S.S."/>
            <person name="Shirouzu T."/>
            <person name="Yoshinaga Y."/>
            <person name="Martin F.M."/>
            <person name="Grigoriev I.V."/>
            <person name="Hibbett D.S."/>
        </authorList>
    </citation>
    <scope>NUCLEOTIDE SEQUENCE [LARGE SCALE GENOMIC DNA]</scope>
    <source>
        <strain evidence="1 2">HHB10207 ss-3</strain>
    </source>
</reference>
<evidence type="ECO:0000313" key="1">
    <source>
        <dbReference type="EMBL" id="KZT35068.1"/>
    </source>
</evidence>
<proteinExistence type="predicted"/>
<sequence>MSDANLNLVFDGGDKKHFSFLLDSTRVTFTDGLGTYNGSKDVSSMCTGAKLQGPPDGVDSGDLWLIIEEEGKHMTLTLFPGSAAVNLNLVFTPSESHFSFLLDSTRVMFISGLGPYSGSQKYGGMGTGPKVHGPPNGVDKGDMWFIVVESGVQMSVTLFPGDADRTKPFYTGSFVSDVSFPAGVYKGSWNT</sequence>
<dbReference type="Proteomes" id="UP000076798">
    <property type="component" value="Unassembled WGS sequence"/>
</dbReference>
<evidence type="ECO:0000313" key="2">
    <source>
        <dbReference type="Proteomes" id="UP000076798"/>
    </source>
</evidence>
<name>A0A166A8B7_9AGAM</name>
<dbReference type="EMBL" id="KV428154">
    <property type="protein sequence ID" value="KZT35068.1"/>
    <property type="molecule type" value="Genomic_DNA"/>
</dbReference>
<dbReference type="AlphaFoldDB" id="A0A166A8B7"/>
<organism evidence="1 2">
    <name type="scientific">Sistotremastrum suecicum HHB10207 ss-3</name>
    <dbReference type="NCBI Taxonomy" id="1314776"/>
    <lineage>
        <taxon>Eukaryota</taxon>
        <taxon>Fungi</taxon>
        <taxon>Dikarya</taxon>
        <taxon>Basidiomycota</taxon>
        <taxon>Agaricomycotina</taxon>
        <taxon>Agaricomycetes</taxon>
        <taxon>Sistotremastrales</taxon>
        <taxon>Sistotremastraceae</taxon>
        <taxon>Sistotremastrum</taxon>
    </lineage>
</organism>
<protein>
    <submittedName>
        <fullName evidence="1">Uncharacterized protein</fullName>
    </submittedName>
</protein>
<keyword evidence="2" id="KW-1185">Reference proteome</keyword>
<gene>
    <name evidence="1" type="ORF">SISSUDRAFT_1131395</name>
</gene>